<dbReference type="Pfam" id="PF07508">
    <property type="entry name" value="Recombinase"/>
    <property type="match status" value="1"/>
</dbReference>
<keyword evidence="3" id="KW-0233">DNA recombination</keyword>
<dbReference type="InterPro" id="IPR006118">
    <property type="entry name" value="Recombinase_CS"/>
</dbReference>
<dbReference type="Gene3D" id="3.40.50.1390">
    <property type="entry name" value="Resolvase, N-terminal catalytic domain"/>
    <property type="match status" value="1"/>
</dbReference>
<dbReference type="PROSITE" id="PS00397">
    <property type="entry name" value="RECOMBINASES_1"/>
    <property type="match status" value="1"/>
</dbReference>
<dbReference type="PANTHER" id="PTHR30461:SF23">
    <property type="entry name" value="DNA RECOMBINASE-RELATED"/>
    <property type="match status" value="1"/>
</dbReference>
<dbReference type="EMBL" id="LBZA01000013">
    <property type="protein sequence ID" value="KKR64043.1"/>
    <property type="molecule type" value="Genomic_DNA"/>
</dbReference>
<comment type="caution">
    <text evidence="8">The sequence shown here is derived from an EMBL/GenBank/DDBJ whole genome shotgun (WGS) entry which is preliminary data.</text>
</comment>
<dbReference type="InterPro" id="IPR025827">
    <property type="entry name" value="Zn_ribbon_recom_dom"/>
</dbReference>
<dbReference type="InterPro" id="IPR038109">
    <property type="entry name" value="DNA_bind_recomb_sf"/>
</dbReference>
<gene>
    <name evidence="8" type="ORF">UU02_C0013G0001</name>
</gene>
<feature type="active site" description="O-(5'-phospho-DNA)-serine intermediate" evidence="4 5">
    <location>
        <position position="24"/>
    </location>
</feature>
<dbReference type="AlphaFoldDB" id="A0A0G0SGP5"/>
<reference evidence="8 9" key="1">
    <citation type="journal article" date="2015" name="Nature">
        <title>rRNA introns, odd ribosomes, and small enigmatic genomes across a large radiation of phyla.</title>
        <authorList>
            <person name="Brown C.T."/>
            <person name="Hug L.A."/>
            <person name="Thomas B.C."/>
            <person name="Sharon I."/>
            <person name="Castelle C.J."/>
            <person name="Singh A."/>
            <person name="Wilkins M.J."/>
            <person name="Williams K.H."/>
            <person name="Banfield J.F."/>
        </authorList>
    </citation>
    <scope>NUCLEOTIDE SEQUENCE [LARGE SCALE GENOMIC DNA]</scope>
</reference>
<evidence type="ECO:0000256" key="4">
    <source>
        <dbReference type="PIRSR" id="PIRSR606118-50"/>
    </source>
</evidence>
<evidence type="ECO:0000313" key="9">
    <source>
        <dbReference type="Proteomes" id="UP000034293"/>
    </source>
</evidence>
<dbReference type="CDD" id="cd00338">
    <property type="entry name" value="Ser_Recombinase"/>
    <property type="match status" value="1"/>
</dbReference>
<dbReference type="Gene3D" id="3.90.1750.20">
    <property type="entry name" value="Putative Large Serine Recombinase, Chain B, Domain 2"/>
    <property type="match status" value="1"/>
</dbReference>
<dbReference type="Pfam" id="PF13408">
    <property type="entry name" value="Zn_ribbon_recom"/>
    <property type="match status" value="1"/>
</dbReference>
<evidence type="ECO:0000313" key="8">
    <source>
        <dbReference type="EMBL" id="KKR64043.1"/>
    </source>
</evidence>
<evidence type="ECO:0000256" key="2">
    <source>
        <dbReference type="ARBA" id="ARBA00023125"/>
    </source>
</evidence>
<dbReference type="PROSITE" id="PS51737">
    <property type="entry name" value="RECOMBINASE_DNA_BIND"/>
    <property type="match status" value="1"/>
</dbReference>
<protein>
    <submittedName>
        <fullName evidence="8">Site-specific recombinase</fullName>
    </submittedName>
</protein>
<evidence type="ECO:0000256" key="3">
    <source>
        <dbReference type="ARBA" id="ARBA00023172"/>
    </source>
</evidence>
<feature type="domain" description="Recombinase" evidence="7">
    <location>
        <begin position="170"/>
        <end position="284"/>
    </location>
</feature>
<dbReference type="InterPro" id="IPR006119">
    <property type="entry name" value="Resolv_N"/>
</dbReference>
<dbReference type="SUPFAM" id="SSF53041">
    <property type="entry name" value="Resolvase-like"/>
    <property type="match status" value="1"/>
</dbReference>
<evidence type="ECO:0000259" key="6">
    <source>
        <dbReference type="PROSITE" id="PS51736"/>
    </source>
</evidence>
<proteinExistence type="predicted"/>
<sequence length="514" mass="59985">MTKQEIKKHNMEVTKKAYIYIRVSSEEQVSNYSLDNQEEYCRKEADHRGYVVEKVYREEGVSAKNINRPELILLLEDSRKNKNEISAVFIYKIDRISRETFDYLAIKKRLADYGIRIISVTEPTEDSPTGEFLETLLAASAKLDNATKGLRSRDGMRKRLESGWANGKAALGYINIERNEKQIIEPDPEQFDLVKKSWDEMSTGAYSLETMATYMNKLGILVKIGNRKNPVRSQHAQRLFRDKFYCGYVVSQKFNVDRIGNHQPMISEETFYKVQAIIDKRSFTGGIKYTKLNENFPLRGHVICGICGLKMTGSFSRGRGGHYPYYYCIGKHFCKSYQKDYFENLFLEYLREIQPSKDFTPLFSEMVAEKWESRYSHLISNQKKIQDDLEALYTVRKRLVSKNLSGVYSDEIFREQMDLIEDRIIVAKSNNNEAHLQKIDIKIVTKFMNNFLWNLDKAWKEGTLNQRKLLTGSIYPENVIFENNKFRTTKLSQSFELIRQLSTTPTSSWVVEEI</sequence>
<dbReference type="GO" id="GO:0000150">
    <property type="term" value="F:DNA strand exchange activity"/>
    <property type="evidence" value="ECO:0007669"/>
    <property type="project" value="InterPro"/>
</dbReference>
<keyword evidence="1" id="KW-0229">DNA integration</keyword>
<organism evidence="8 9">
    <name type="scientific">Candidatus Woesebacteria bacterium GW2011_GWA1_40_43</name>
    <dbReference type="NCBI Taxonomy" id="1618553"/>
    <lineage>
        <taxon>Bacteria</taxon>
        <taxon>Candidatus Woeseibacteriota</taxon>
    </lineage>
</organism>
<dbReference type="Proteomes" id="UP000034293">
    <property type="component" value="Unassembled WGS sequence"/>
</dbReference>
<dbReference type="GO" id="GO:0003677">
    <property type="term" value="F:DNA binding"/>
    <property type="evidence" value="ECO:0007669"/>
    <property type="project" value="UniProtKB-KW"/>
</dbReference>
<evidence type="ECO:0000256" key="5">
    <source>
        <dbReference type="PROSITE-ProRule" id="PRU10137"/>
    </source>
</evidence>
<dbReference type="InterPro" id="IPR011109">
    <property type="entry name" value="DNA_bind_recombinase_dom"/>
</dbReference>
<dbReference type="SMART" id="SM00857">
    <property type="entry name" value="Resolvase"/>
    <property type="match status" value="1"/>
</dbReference>
<dbReference type="PROSITE" id="PS51736">
    <property type="entry name" value="RECOMBINASES_3"/>
    <property type="match status" value="1"/>
</dbReference>
<dbReference type="Pfam" id="PF00239">
    <property type="entry name" value="Resolvase"/>
    <property type="match status" value="1"/>
</dbReference>
<dbReference type="PANTHER" id="PTHR30461">
    <property type="entry name" value="DNA-INVERTASE FROM LAMBDOID PROPHAGE"/>
    <property type="match status" value="1"/>
</dbReference>
<evidence type="ECO:0000259" key="7">
    <source>
        <dbReference type="PROSITE" id="PS51737"/>
    </source>
</evidence>
<dbReference type="GO" id="GO:0015074">
    <property type="term" value="P:DNA integration"/>
    <property type="evidence" value="ECO:0007669"/>
    <property type="project" value="UniProtKB-KW"/>
</dbReference>
<name>A0A0G0SGP5_9BACT</name>
<accession>A0A0G0SGP5</accession>
<dbReference type="InterPro" id="IPR050639">
    <property type="entry name" value="SSR_resolvase"/>
</dbReference>
<keyword evidence="2" id="KW-0238">DNA-binding</keyword>
<evidence type="ECO:0000256" key="1">
    <source>
        <dbReference type="ARBA" id="ARBA00022908"/>
    </source>
</evidence>
<feature type="domain" description="Resolvase/invertase-type recombinase catalytic" evidence="6">
    <location>
        <begin position="16"/>
        <end position="163"/>
    </location>
</feature>
<dbReference type="InterPro" id="IPR036162">
    <property type="entry name" value="Resolvase-like_N_sf"/>
</dbReference>